<dbReference type="InterPro" id="IPR052905">
    <property type="entry name" value="LD-transpeptidase_YkuD-like"/>
</dbReference>
<organism evidence="9 10">
    <name type="scientific">Sphingomonas caseinilyticus</name>
    <dbReference type="NCBI Taxonomy" id="2908205"/>
    <lineage>
        <taxon>Bacteria</taxon>
        <taxon>Pseudomonadati</taxon>
        <taxon>Pseudomonadota</taxon>
        <taxon>Alphaproteobacteria</taxon>
        <taxon>Sphingomonadales</taxon>
        <taxon>Sphingomonadaceae</taxon>
        <taxon>Sphingomonas</taxon>
    </lineage>
</organism>
<evidence type="ECO:0000256" key="1">
    <source>
        <dbReference type="ARBA" id="ARBA00004752"/>
    </source>
</evidence>
<evidence type="ECO:0000256" key="7">
    <source>
        <dbReference type="PROSITE-ProRule" id="PRU01373"/>
    </source>
</evidence>
<proteinExistence type="inferred from homology"/>
<reference evidence="9 10" key="1">
    <citation type="submission" date="2022-05" db="EMBL/GenBank/DDBJ databases">
        <authorList>
            <person name="Jo J.-H."/>
            <person name="Im W.-T."/>
        </authorList>
    </citation>
    <scope>NUCLEOTIDE SEQUENCE [LARGE SCALE GENOMIC DNA]</scope>
    <source>
        <strain evidence="9 10">NSE70-1</strain>
    </source>
</reference>
<keyword evidence="3" id="KW-0808">Transferase</keyword>
<keyword evidence="5 7" id="KW-0573">Peptidoglycan synthesis</keyword>
<evidence type="ECO:0000313" key="10">
    <source>
        <dbReference type="Proteomes" id="UP001203410"/>
    </source>
</evidence>
<keyword evidence="10" id="KW-1185">Reference proteome</keyword>
<dbReference type="RefSeq" id="WP_249905212.1">
    <property type="nucleotide sequence ID" value="NZ_JAMGBA010000004.1"/>
</dbReference>
<evidence type="ECO:0000256" key="2">
    <source>
        <dbReference type="ARBA" id="ARBA00005992"/>
    </source>
</evidence>
<dbReference type="Proteomes" id="UP001203410">
    <property type="component" value="Unassembled WGS sequence"/>
</dbReference>
<gene>
    <name evidence="9" type="ORF">LZ496_13295</name>
</gene>
<protein>
    <submittedName>
        <fullName evidence="9">L,D-transpeptidase family protein</fullName>
    </submittedName>
</protein>
<dbReference type="Pfam" id="PF20142">
    <property type="entry name" value="Scaffold"/>
    <property type="match status" value="1"/>
</dbReference>
<dbReference type="PROSITE" id="PS52029">
    <property type="entry name" value="LD_TPASE"/>
    <property type="match status" value="1"/>
</dbReference>
<keyword evidence="4 7" id="KW-0133">Cell shape</keyword>
<dbReference type="InterPro" id="IPR045380">
    <property type="entry name" value="LD_TPept_scaffold_dom"/>
</dbReference>
<dbReference type="CDD" id="cd16913">
    <property type="entry name" value="YkuD_like"/>
    <property type="match status" value="1"/>
</dbReference>
<dbReference type="InterPro" id="IPR038063">
    <property type="entry name" value="Transpep_catalytic_dom"/>
</dbReference>
<sequence length="442" mass="48238">MSARIRLRSLPEPVGRHRRPAGFAVIVASTLLFALPAQPVAAAVTAIQISEASGGPQWISSEGERPAQLLIGLLQSSNLDGLDPQRFNTDKLKRAVAAAENGGFAAADKANALLDAALVSYVTALRNAPTGDWIINDRGAVPAPPTAEELLADAARAPSLETWLRAMPFMHPEYAELRRALAQADTVGNRQSADLIRINLQRVRLLPAGGRYVMVNTAAQKLYMYEDGKVVDEMKVVVGKAHQPTPMMAATIKFTALNPYWQIPSDLAAERVAPHVVKQGLSYLADNGYVVLSDWGERAQPVDPSMIDWQAVADGKILVRLRQDPGPHNAMGRMKFMFPNPQGIYLHDTPNKELLNEDARLFSGGCVRLEDAPRLAQWIYGRPLEWRGAAVEQPVELPKPLPVYLIYQTAVASGDQVTFYQDIYGKDRSLLAGSNASQVAVR</sequence>
<feature type="active site" description="Nucleophile" evidence="7">
    <location>
        <position position="366"/>
    </location>
</feature>
<feature type="domain" description="L,D-TPase catalytic" evidence="8">
    <location>
        <begin position="211"/>
        <end position="387"/>
    </location>
</feature>
<dbReference type="SUPFAM" id="SSF141523">
    <property type="entry name" value="L,D-transpeptidase catalytic domain-like"/>
    <property type="match status" value="1"/>
</dbReference>
<evidence type="ECO:0000313" key="9">
    <source>
        <dbReference type="EMBL" id="MCL6699754.1"/>
    </source>
</evidence>
<accession>A0ABT0RXK7</accession>
<dbReference type="PANTHER" id="PTHR41533:SF1">
    <property type="entry name" value="L,D-TRANSPEPTIDASE YCBB-RELATED"/>
    <property type="match status" value="1"/>
</dbReference>
<keyword evidence="6 7" id="KW-0961">Cell wall biogenesis/degradation</keyword>
<dbReference type="Gene3D" id="2.40.440.10">
    <property type="entry name" value="L,D-transpeptidase catalytic domain-like"/>
    <property type="match status" value="1"/>
</dbReference>
<dbReference type="PANTHER" id="PTHR41533">
    <property type="entry name" value="L,D-TRANSPEPTIDASE HI_1667-RELATED"/>
    <property type="match status" value="1"/>
</dbReference>
<evidence type="ECO:0000256" key="5">
    <source>
        <dbReference type="ARBA" id="ARBA00022984"/>
    </source>
</evidence>
<dbReference type="Pfam" id="PF03734">
    <property type="entry name" value="YkuD"/>
    <property type="match status" value="1"/>
</dbReference>
<dbReference type="InterPro" id="IPR005490">
    <property type="entry name" value="LD_TPept_cat_dom"/>
</dbReference>
<feature type="active site" description="Proton donor/acceptor" evidence="7">
    <location>
        <position position="347"/>
    </location>
</feature>
<evidence type="ECO:0000256" key="3">
    <source>
        <dbReference type="ARBA" id="ARBA00022679"/>
    </source>
</evidence>
<comment type="caution">
    <text evidence="9">The sequence shown here is derived from an EMBL/GenBank/DDBJ whole genome shotgun (WGS) entry which is preliminary data.</text>
</comment>
<comment type="similarity">
    <text evidence="2">Belongs to the YkuD family.</text>
</comment>
<name>A0ABT0RXK7_9SPHN</name>
<dbReference type="EMBL" id="JAMGBA010000004">
    <property type="protein sequence ID" value="MCL6699754.1"/>
    <property type="molecule type" value="Genomic_DNA"/>
</dbReference>
<evidence type="ECO:0000259" key="8">
    <source>
        <dbReference type="PROSITE" id="PS52029"/>
    </source>
</evidence>
<comment type="pathway">
    <text evidence="1 7">Cell wall biogenesis; peptidoglycan biosynthesis.</text>
</comment>
<evidence type="ECO:0000256" key="4">
    <source>
        <dbReference type="ARBA" id="ARBA00022960"/>
    </source>
</evidence>
<evidence type="ECO:0000256" key="6">
    <source>
        <dbReference type="ARBA" id="ARBA00023316"/>
    </source>
</evidence>